<proteinExistence type="predicted"/>
<dbReference type="GO" id="GO:1902600">
    <property type="term" value="P:proton transmembrane transport"/>
    <property type="evidence" value="ECO:0007669"/>
    <property type="project" value="InterPro"/>
</dbReference>
<feature type="transmembrane region" description="Helical" evidence="9">
    <location>
        <begin position="67"/>
        <end position="83"/>
    </location>
</feature>
<feature type="transmembrane region" description="Helical" evidence="9">
    <location>
        <begin position="292"/>
        <end position="312"/>
    </location>
</feature>
<evidence type="ECO:0000256" key="2">
    <source>
        <dbReference type="ARBA" id="ARBA00022448"/>
    </source>
</evidence>
<dbReference type="InterPro" id="IPR038770">
    <property type="entry name" value="Na+/solute_symporter_sf"/>
</dbReference>
<dbReference type="Pfam" id="PF00999">
    <property type="entry name" value="Na_H_Exchanger"/>
    <property type="match status" value="1"/>
</dbReference>
<feature type="transmembrane region" description="Helical" evidence="9">
    <location>
        <begin position="380"/>
        <end position="396"/>
    </location>
</feature>
<evidence type="ECO:0000313" key="12">
    <source>
        <dbReference type="Proteomes" id="UP000325286"/>
    </source>
</evidence>
<feature type="transmembrane region" description="Helical" evidence="9">
    <location>
        <begin position="349"/>
        <end position="368"/>
    </location>
</feature>
<feature type="transmembrane region" description="Helical" evidence="9">
    <location>
        <begin position="318"/>
        <end position="337"/>
    </location>
</feature>
<keyword evidence="6 9" id="KW-1133">Transmembrane helix</keyword>
<keyword evidence="3" id="KW-0050">Antiport</keyword>
<dbReference type="RefSeq" id="WP_068137039.1">
    <property type="nucleotide sequence ID" value="NZ_CP042914.1"/>
</dbReference>
<feature type="transmembrane region" description="Helical" evidence="9">
    <location>
        <begin position="35"/>
        <end position="55"/>
    </location>
</feature>
<gene>
    <name evidence="11" type="ORF">UC8_36330</name>
</gene>
<comment type="subcellular location">
    <subcellularLocation>
        <location evidence="1">Cell membrane</location>
        <topology evidence="1">Multi-pass membrane protein</topology>
    </subcellularLocation>
</comment>
<keyword evidence="5 9" id="KW-0812">Transmembrane</keyword>
<reference evidence="11 12" key="1">
    <citation type="submission" date="2019-08" db="EMBL/GenBank/DDBJ databases">
        <title>Deep-cultivation of Planctomycetes and their phenomic and genomic characterization uncovers novel biology.</title>
        <authorList>
            <person name="Wiegand S."/>
            <person name="Jogler M."/>
            <person name="Boedeker C."/>
            <person name="Pinto D."/>
            <person name="Vollmers J."/>
            <person name="Rivas-Marin E."/>
            <person name="Kohn T."/>
            <person name="Peeters S.H."/>
            <person name="Heuer A."/>
            <person name="Rast P."/>
            <person name="Oberbeckmann S."/>
            <person name="Bunk B."/>
            <person name="Jeske O."/>
            <person name="Meyerdierks A."/>
            <person name="Storesund J.E."/>
            <person name="Kallscheuer N."/>
            <person name="Luecker S."/>
            <person name="Lage O.M."/>
            <person name="Pohl T."/>
            <person name="Merkel B.J."/>
            <person name="Hornburger P."/>
            <person name="Mueller R.-W."/>
            <person name="Bruemmer F."/>
            <person name="Labrenz M."/>
            <person name="Spormann A.M."/>
            <person name="Op den Camp H."/>
            <person name="Overmann J."/>
            <person name="Amann R."/>
            <person name="Jetten M.S.M."/>
            <person name="Mascher T."/>
            <person name="Medema M.H."/>
            <person name="Devos D.P."/>
            <person name="Kaster A.-K."/>
            <person name="Ovreas L."/>
            <person name="Rohde M."/>
            <person name="Galperin M.Y."/>
            <person name="Jogler C."/>
        </authorList>
    </citation>
    <scope>NUCLEOTIDE SEQUENCE [LARGE SCALE GENOMIC DNA]</scope>
    <source>
        <strain evidence="11 12">UC8</strain>
    </source>
</reference>
<keyword evidence="7" id="KW-0406">Ion transport</keyword>
<dbReference type="OrthoDB" id="9810860at2"/>
<feature type="transmembrane region" description="Helical" evidence="9">
    <location>
        <begin position="234"/>
        <end position="259"/>
    </location>
</feature>
<feature type="transmembrane region" description="Helical" evidence="9">
    <location>
        <begin position="6"/>
        <end position="23"/>
    </location>
</feature>
<accession>A0A5B9QRF5</accession>
<dbReference type="AlphaFoldDB" id="A0A5B9QRF5"/>
<dbReference type="GO" id="GO:0005886">
    <property type="term" value="C:plasma membrane"/>
    <property type="evidence" value="ECO:0007669"/>
    <property type="project" value="UniProtKB-SubCell"/>
</dbReference>
<feature type="domain" description="Cation/H+ exchanger transmembrane" evidence="10">
    <location>
        <begin position="17"/>
        <end position="400"/>
    </location>
</feature>
<evidence type="ECO:0000256" key="8">
    <source>
        <dbReference type="ARBA" id="ARBA00023136"/>
    </source>
</evidence>
<dbReference type="InterPro" id="IPR006153">
    <property type="entry name" value="Cation/H_exchanger_TM"/>
</dbReference>
<sequence length="415" mass="44604">MTIEPVAAWSLLAGLTFLLAALGRGPLRRWPVSMPAIYLLVGAAVGPWGTGLLDFELIKHVKVVESVTEVAVLLSLLTAGLQLKPQWRHYLKAPIPLASLTMVVTIAGVTLLGTLLLDLPLGAAVLLGAVLAPTDPVLASEVQVKHHDDTDRLRYALTGEAGLNDGAAFPFIMLGLGLLGHHELGEFGWRWVTIDLLWATTAGLGVGWVNGYLVSRAAVWLRRQSDSPTACEEALTLGLIGLSYGAALSIHAYGFLAVFAAGVAMRLYAETPSEDDKPDKLMHTVTGVNHQFGHIVEVAVVILVGSLVTSYWTIGSDWWIAILVFLMIRPIGVFVALGFKDMHFPQKSMIAVFGIRGIGSLYYLSYAISHGLDDATANRLAGIVLTTIALSIMIHSNTASLMMRMYADESAEDET</sequence>
<protein>
    <submittedName>
        <fullName evidence="11">Potassium/proton antiporter</fullName>
    </submittedName>
</protein>
<dbReference type="PANTHER" id="PTHR32507:SF8">
    <property type="entry name" value="CNH1P"/>
    <property type="match status" value="1"/>
</dbReference>
<evidence type="ECO:0000256" key="6">
    <source>
        <dbReference type="ARBA" id="ARBA00022989"/>
    </source>
</evidence>
<dbReference type="Proteomes" id="UP000325286">
    <property type="component" value="Chromosome"/>
</dbReference>
<evidence type="ECO:0000256" key="9">
    <source>
        <dbReference type="SAM" id="Phobius"/>
    </source>
</evidence>
<dbReference type="KEGG" id="rul:UC8_36330"/>
<evidence type="ECO:0000256" key="3">
    <source>
        <dbReference type="ARBA" id="ARBA00022449"/>
    </source>
</evidence>
<evidence type="ECO:0000256" key="7">
    <source>
        <dbReference type="ARBA" id="ARBA00023065"/>
    </source>
</evidence>
<feature type="transmembrane region" description="Helical" evidence="9">
    <location>
        <begin position="196"/>
        <end position="214"/>
    </location>
</feature>
<evidence type="ECO:0000313" key="11">
    <source>
        <dbReference type="EMBL" id="QEG41608.1"/>
    </source>
</evidence>
<dbReference type="PANTHER" id="PTHR32507">
    <property type="entry name" value="NA(+)/H(+) ANTIPORTER 1"/>
    <property type="match status" value="1"/>
</dbReference>
<dbReference type="EMBL" id="CP042914">
    <property type="protein sequence ID" value="QEG41608.1"/>
    <property type="molecule type" value="Genomic_DNA"/>
</dbReference>
<evidence type="ECO:0000259" key="10">
    <source>
        <dbReference type="Pfam" id="PF00999"/>
    </source>
</evidence>
<evidence type="ECO:0000256" key="4">
    <source>
        <dbReference type="ARBA" id="ARBA00022475"/>
    </source>
</evidence>
<feature type="transmembrane region" description="Helical" evidence="9">
    <location>
        <begin position="95"/>
        <end position="117"/>
    </location>
</feature>
<keyword evidence="12" id="KW-1185">Reference proteome</keyword>
<dbReference type="Gene3D" id="1.20.1530.20">
    <property type="match status" value="1"/>
</dbReference>
<keyword evidence="2" id="KW-0813">Transport</keyword>
<name>A0A5B9QRF5_9BACT</name>
<feature type="transmembrane region" description="Helical" evidence="9">
    <location>
        <begin position="167"/>
        <end position="184"/>
    </location>
</feature>
<keyword evidence="4" id="KW-1003">Cell membrane</keyword>
<evidence type="ECO:0000256" key="1">
    <source>
        <dbReference type="ARBA" id="ARBA00004651"/>
    </source>
</evidence>
<organism evidence="11 12">
    <name type="scientific">Roseimaritima ulvae</name>
    <dbReference type="NCBI Taxonomy" id="980254"/>
    <lineage>
        <taxon>Bacteria</taxon>
        <taxon>Pseudomonadati</taxon>
        <taxon>Planctomycetota</taxon>
        <taxon>Planctomycetia</taxon>
        <taxon>Pirellulales</taxon>
        <taxon>Pirellulaceae</taxon>
        <taxon>Roseimaritima</taxon>
    </lineage>
</organism>
<keyword evidence="8 9" id="KW-0472">Membrane</keyword>
<dbReference type="GO" id="GO:0015297">
    <property type="term" value="F:antiporter activity"/>
    <property type="evidence" value="ECO:0007669"/>
    <property type="project" value="UniProtKB-KW"/>
</dbReference>
<evidence type="ECO:0000256" key="5">
    <source>
        <dbReference type="ARBA" id="ARBA00022692"/>
    </source>
</evidence>